<evidence type="ECO:0000256" key="4">
    <source>
        <dbReference type="ARBA" id="ARBA00023002"/>
    </source>
</evidence>
<evidence type="ECO:0000256" key="5">
    <source>
        <dbReference type="ARBA" id="ARBA00023133"/>
    </source>
</evidence>
<dbReference type="EMBL" id="CCCS020000001">
    <property type="protein sequence ID" value="CDQ12202.1"/>
    <property type="molecule type" value="Genomic_DNA"/>
</dbReference>
<reference evidence="9 10" key="3">
    <citation type="submission" date="2017-03" db="EMBL/GenBank/DDBJ databases">
        <authorList>
            <person name="Regsiter A."/>
            <person name="William W."/>
        </authorList>
    </citation>
    <scope>NUCLEOTIDE SEQUENCE [LARGE SCALE GENOMIC DNA]</scope>
    <source>
        <strain evidence="9">PRJEB5721</strain>
    </source>
</reference>
<dbReference type="InterPro" id="IPR002937">
    <property type="entry name" value="Amino_oxidase"/>
</dbReference>
<reference evidence="8" key="2">
    <citation type="submission" date="2014-07" db="EMBL/GenBank/DDBJ databases">
        <title>Initial genome analysis of the psychrotolerant acidophile Acidithiobacillus ferrivorans CF27: insights into iron and sulfur oxidation pathways and into biofilm formation.</title>
        <authorList>
            <person name="Talla E."/>
            <person name="Hedrich S."/>
            <person name="Mangenot S."/>
            <person name="Ji B."/>
            <person name="Johnson D.B."/>
            <person name="Barbe V."/>
            <person name="Bonnefoy V."/>
        </authorList>
    </citation>
    <scope>NUCLEOTIDE SEQUENCE [LARGE SCALE GENOMIC DNA]</scope>
    <source>
        <strain evidence="8">CF27</strain>
    </source>
</reference>
<dbReference type="Gene3D" id="3.90.660.20">
    <property type="entry name" value="Protoporphyrinogen oxidase, mitochondrial, domain 2"/>
    <property type="match status" value="1"/>
</dbReference>
<dbReference type="NCBIfam" id="TIGR00562">
    <property type="entry name" value="proto_IX_ox"/>
    <property type="match status" value="1"/>
</dbReference>
<feature type="domain" description="Amine oxidase" evidence="7">
    <location>
        <begin position="11"/>
        <end position="442"/>
    </location>
</feature>
<evidence type="ECO:0000313" key="8">
    <source>
        <dbReference type="EMBL" id="CDQ12202.1"/>
    </source>
</evidence>
<comment type="cofactor">
    <cofactor evidence="1">
        <name>FAD</name>
        <dbReference type="ChEBI" id="CHEBI:57692"/>
    </cofactor>
</comment>
<dbReference type="SUPFAM" id="SSF54373">
    <property type="entry name" value="FAD-linked reductases, C-terminal domain"/>
    <property type="match status" value="1"/>
</dbReference>
<dbReference type="AlphaFoldDB" id="A0A060UUA1"/>
<comment type="pathway">
    <text evidence="6">Porphyrin-containing compound metabolism.</text>
</comment>
<evidence type="ECO:0000313" key="9">
    <source>
        <dbReference type="EMBL" id="SMH65253.1"/>
    </source>
</evidence>
<evidence type="ECO:0000256" key="2">
    <source>
        <dbReference type="ARBA" id="ARBA00022630"/>
    </source>
</evidence>
<keyword evidence="3" id="KW-0274">FAD</keyword>
<dbReference type="RefSeq" id="WP_035190078.1">
    <property type="nucleotide sequence ID" value="NZ_CCCS020000001.1"/>
</dbReference>
<sequence>MEDVIIIGAGISGLATAYFLRKQGWSPLLLEAAAKPGGNLQSRQEEGYLRDMGPNSLMLKGQIVPEWLRDLRLEEDIVEANPLAKRRYILNRHRQPVALGPGVFFGGGLLSWRGRLRLLGEPFRSPRRMQDSEESVADFVRRRLGEEALTWLVDPFISGVFAGNPARLSVQATLPRLLALEQDGGSLLRGALRARNKKSPDTPKTRLISFREGLQTLPLRVASALGDALRCNTPVEQLGNSDGNWQASSGSQTWQSKRLILALPAGAAARLLAPTDAALAHELDAIPYPAVGSLSIGFQRMQIQHPLDGFGMLIPRVMGLETLGVLFSSTLFPGRAPADQVLLTAFIGGSQNDISGRSDDDLLATALREICPLLGISGKPVFSRCQTWPKAIPQYEIGHLERVKRIDALSARHPGLYFRANWREGVALGDCMEEAYRFSQDVGWQR</sequence>
<dbReference type="GO" id="GO:0006783">
    <property type="term" value="P:heme biosynthetic process"/>
    <property type="evidence" value="ECO:0007669"/>
    <property type="project" value="UniProtKB-KW"/>
</dbReference>
<keyword evidence="2" id="KW-0285">Flavoprotein</keyword>
<dbReference type="EMBL" id="LT841305">
    <property type="protein sequence ID" value="SMH65253.1"/>
    <property type="molecule type" value="Genomic_DNA"/>
</dbReference>
<evidence type="ECO:0000313" key="10">
    <source>
        <dbReference type="Proteomes" id="UP000193925"/>
    </source>
</evidence>
<dbReference type="SUPFAM" id="SSF51905">
    <property type="entry name" value="FAD/NAD(P)-binding domain"/>
    <property type="match status" value="1"/>
</dbReference>
<dbReference type="GO" id="GO:0004729">
    <property type="term" value="F:oxygen-dependent protoporphyrinogen oxidase activity"/>
    <property type="evidence" value="ECO:0007669"/>
    <property type="project" value="InterPro"/>
</dbReference>
<keyword evidence="4" id="KW-0560">Oxidoreductase</keyword>
<evidence type="ECO:0000256" key="3">
    <source>
        <dbReference type="ARBA" id="ARBA00022827"/>
    </source>
</evidence>
<reference evidence="8" key="1">
    <citation type="submission" date="2014-03" db="EMBL/GenBank/DDBJ databases">
        <authorList>
            <person name="Genoscope - CEA"/>
        </authorList>
    </citation>
    <scope>NUCLEOTIDE SEQUENCE [LARGE SCALE GENOMIC DNA]</scope>
    <source>
        <strain evidence="8">CF27</strain>
    </source>
</reference>
<evidence type="ECO:0000256" key="6">
    <source>
        <dbReference type="ARBA" id="ARBA00023444"/>
    </source>
</evidence>
<dbReference type="PANTHER" id="PTHR42923:SF3">
    <property type="entry name" value="PROTOPORPHYRINOGEN OXIDASE"/>
    <property type="match status" value="1"/>
</dbReference>
<protein>
    <submittedName>
        <fullName evidence="8">Protoporphyrinogen oxidase</fullName>
    </submittedName>
</protein>
<dbReference type="Proteomes" id="UP000193925">
    <property type="component" value="Chromosome AFERRI"/>
</dbReference>
<keyword evidence="10" id="KW-1185">Reference proteome</keyword>
<evidence type="ECO:0000256" key="1">
    <source>
        <dbReference type="ARBA" id="ARBA00001974"/>
    </source>
</evidence>
<dbReference type="InterPro" id="IPR050464">
    <property type="entry name" value="Zeta_carotene_desat/Oxidored"/>
</dbReference>
<evidence type="ECO:0000259" key="7">
    <source>
        <dbReference type="Pfam" id="PF01593"/>
    </source>
</evidence>
<organism evidence="8">
    <name type="scientific">Acidithiobacillus ferrivorans</name>
    <dbReference type="NCBI Taxonomy" id="160808"/>
    <lineage>
        <taxon>Bacteria</taxon>
        <taxon>Pseudomonadati</taxon>
        <taxon>Pseudomonadota</taxon>
        <taxon>Acidithiobacillia</taxon>
        <taxon>Acidithiobacillales</taxon>
        <taxon>Acidithiobacillaceae</taxon>
        <taxon>Acidithiobacillus</taxon>
    </lineage>
</organism>
<dbReference type="InterPro" id="IPR004572">
    <property type="entry name" value="Protoporphyrinogen_oxidase"/>
</dbReference>
<proteinExistence type="predicted"/>
<dbReference type="Pfam" id="PF01593">
    <property type="entry name" value="Amino_oxidase"/>
    <property type="match status" value="1"/>
</dbReference>
<dbReference type="InterPro" id="IPR036188">
    <property type="entry name" value="FAD/NAD-bd_sf"/>
</dbReference>
<name>A0A060UUA1_9PROT</name>
<dbReference type="PANTHER" id="PTHR42923">
    <property type="entry name" value="PROTOPORPHYRINOGEN OXIDASE"/>
    <property type="match status" value="1"/>
</dbReference>
<accession>A0A060UUA1</accession>
<dbReference type="Gene3D" id="1.10.3110.10">
    <property type="entry name" value="protoporphyrinogen ix oxidase, domain 3"/>
    <property type="match status" value="1"/>
</dbReference>
<gene>
    <name evidence="8" type="ORF">AFERRI_10025</name>
    <name evidence="9" type="ORF">AFERRI_20034</name>
</gene>
<keyword evidence="5" id="KW-0350">Heme biosynthesis</keyword>
<dbReference type="Gene3D" id="3.50.50.60">
    <property type="entry name" value="FAD/NAD(P)-binding domain"/>
    <property type="match status" value="1"/>
</dbReference>